<dbReference type="OrthoDB" id="3268967at2759"/>
<dbReference type="SUPFAM" id="SSF54160">
    <property type="entry name" value="Chromo domain-like"/>
    <property type="match status" value="1"/>
</dbReference>
<dbReference type="InterPro" id="IPR023780">
    <property type="entry name" value="Chromo_domain"/>
</dbReference>
<dbReference type="Gene3D" id="2.40.50.40">
    <property type="match status" value="1"/>
</dbReference>
<dbReference type="InterPro" id="IPR056924">
    <property type="entry name" value="SH3_Tf2-1"/>
</dbReference>
<evidence type="ECO:0000259" key="2">
    <source>
        <dbReference type="PROSITE" id="PS50013"/>
    </source>
</evidence>
<feature type="region of interest" description="Disordered" evidence="1">
    <location>
        <begin position="229"/>
        <end position="338"/>
    </location>
</feature>
<dbReference type="EMBL" id="NCKW01003522">
    <property type="protein sequence ID" value="POM76159.1"/>
    <property type="molecule type" value="Genomic_DNA"/>
</dbReference>
<evidence type="ECO:0000313" key="4">
    <source>
        <dbReference type="Proteomes" id="UP000237271"/>
    </source>
</evidence>
<feature type="compositionally biased region" description="Basic and acidic residues" evidence="1">
    <location>
        <begin position="150"/>
        <end position="160"/>
    </location>
</feature>
<gene>
    <name evidence="3" type="ORF">PHPALM_6639</name>
</gene>
<dbReference type="PROSITE" id="PS50013">
    <property type="entry name" value="CHROMO_2"/>
    <property type="match status" value="1"/>
</dbReference>
<dbReference type="CDD" id="cd00024">
    <property type="entry name" value="CD_CSD"/>
    <property type="match status" value="1"/>
</dbReference>
<proteinExistence type="predicted"/>
<dbReference type="InterPro" id="IPR016197">
    <property type="entry name" value="Chromo-like_dom_sf"/>
</dbReference>
<evidence type="ECO:0000256" key="1">
    <source>
        <dbReference type="SAM" id="MobiDB-lite"/>
    </source>
</evidence>
<sequence>MFRYHGLPETIVYDREVRPGPRFLSTDAPKSIFEHAVDALRLTIRLRVGVPERPCEARELPMVEFALNNAVDASTGFTPFYLNGLRHPQVPLTLRGGTVASIVSGGEARKAFSSQVSEIERESLKRQLSSFRRQADANQPVRDAMASAQDKQKDYSDKKGRGNLNVFKQDELVVLDTKHRPLNLVSSVGSYKLKHRFIGPFAVLVRRGTAYTIDLPKSMATHPTFYAGRLKRDHDPLGPSPWTEESQGENAPPRNEVESSGQPELPVWKPVNGTQAGTHECHTKGVTVPNGKSLRKSHTRKPSGTNSPAAHKRASGHAPHGLERLSLDGGGSRNSAVNTPVELSSLTTQSVHILTEDLKGPWLASLWGRLTTRSQPKGDLGADGPRHSTGTPQSPDLKLRAQKEEAEMEPHIQTRVRAPPALLDRNGELHYHVERVVQERRRSGKRQLLVKWRSYPSPQNSWEPEDRLRVDCPKAVEI</sequence>
<evidence type="ECO:0000313" key="3">
    <source>
        <dbReference type="EMBL" id="POM76159.1"/>
    </source>
</evidence>
<name>A0A2P4YEN2_9STRA</name>
<feature type="domain" description="Chromo" evidence="2">
    <location>
        <begin position="431"/>
        <end position="478"/>
    </location>
</feature>
<reference evidence="3 4" key="1">
    <citation type="journal article" date="2017" name="Genome Biol. Evol.">
        <title>Phytophthora megakarya and P. palmivora, closely related causal agents of cacao black pod rot, underwent increases in genome sizes and gene numbers by different mechanisms.</title>
        <authorList>
            <person name="Ali S.S."/>
            <person name="Shao J."/>
            <person name="Lary D.J."/>
            <person name="Kronmiller B."/>
            <person name="Shen D."/>
            <person name="Strem M.D."/>
            <person name="Amoako-Attah I."/>
            <person name="Akrofi A.Y."/>
            <person name="Begoude B.A."/>
            <person name="Ten Hoopen G.M."/>
            <person name="Coulibaly K."/>
            <person name="Kebe B.I."/>
            <person name="Melnick R.L."/>
            <person name="Guiltinan M.J."/>
            <person name="Tyler B.M."/>
            <person name="Meinhardt L.W."/>
            <person name="Bailey B.A."/>
        </authorList>
    </citation>
    <scope>NUCLEOTIDE SEQUENCE [LARGE SCALE GENOMIC DNA]</scope>
    <source>
        <strain evidence="4">sbr112.9</strain>
    </source>
</reference>
<dbReference type="InterPro" id="IPR000953">
    <property type="entry name" value="Chromo/chromo_shadow_dom"/>
</dbReference>
<dbReference type="Pfam" id="PF00385">
    <property type="entry name" value="Chromo"/>
    <property type="match status" value="1"/>
</dbReference>
<feature type="region of interest" description="Disordered" evidence="1">
    <location>
        <begin position="374"/>
        <end position="396"/>
    </location>
</feature>
<comment type="caution">
    <text evidence="3">The sequence shown here is derived from an EMBL/GenBank/DDBJ whole genome shotgun (WGS) entry which is preliminary data.</text>
</comment>
<keyword evidence="4" id="KW-1185">Reference proteome</keyword>
<accession>A0A2P4YEN2</accession>
<feature type="region of interest" description="Disordered" evidence="1">
    <location>
        <begin position="131"/>
        <end position="161"/>
    </location>
</feature>
<dbReference type="AlphaFoldDB" id="A0A2P4YEN2"/>
<organism evidence="3 4">
    <name type="scientific">Phytophthora palmivora</name>
    <dbReference type="NCBI Taxonomy" id="4796"/>
    <lineage>
        <taxon>Eukaryota</taxon>
        <taxon>Sar</taxon>
        <taxon>Stramenopiles</taxon>
        <taxon>Oomycota</taxon>
        <taxon>Peronosporomycetes</taxon>
        <taxon>Peronosporales</taxon>
        <taxon>Peronosporaceae</taxon>
        <taxon>Phytophthora</taxon>
    </lineage>
</organism>
<dbReference type="Pfam" id="PF24626">
    <property type="entry name" value="SH3_Tf2-1"/>
    <property type="match status" value="1"/>
</dbReference>
<dbReference type="SMART" id="SM00298">
    <property type="entry name" value="CHROMO"/>
    <property type="match status" value="1"/>
</dbReference>
<dbReference type="Proteomes" id="UP000237271">
    <property type="component" value="Unassembled WGS sequence"/>
</dbReference>
<protein>
    <submittedName>
        <fullName evidence="3">Pol protein</fullName>
    </submittedName>
</protein>